<dbReference type="PROSITE" id="PS51233">
    <property type="entry name" value="VWFD"/>
    <property type="match status" value="1"/>
</dbReference>
<dbReference type="InterPro" id="IPR015819">
    <property type="entry name" value="Lipid_transp_b-sht_shell"/>
</dbReference>
<evidence type="ECO:0000256" key="7">
    <source>
        <dbReference type="SAM" id="SignalP"/>
    </source>
</evidence>
<dbReference type="Gene3D" id="2.20.80.10">
    <property type="entry name" value="Lipovitellin-phosvitin complex, chain A, domain 4"/>
    <property type="match status" value="1"/>
</dbReference>
<evidence type="ECO:0000256" key="5">
    <source>
        <dbReference type="PROSITE-ProRule" id="PRU00557"/>
    </source>
</evidence>
<feature type="compositionally biased region" description="Low complexity" evidence="6">
    <location>
        <begin position="378"/>
        <end position="391"/>
    </location>
</feature>
<organism evidence="10 11">
    <name type="scientific">Euphydryas editha</name>
    <name type="common">Edith's checkerspot</name>
    <dbReference type="NCBI Taxonomy" id="104508"/>
    <lineage>
        <taxon>Eukaryota</taxon>
        <taxon>Metazoa</taxon>
        <taxon>Ecdysozoa</taxon>
        <taxon>Arthropoda</taxon>
        <taxon>Hexapoda</taxon>
        <taxon>Insecta</taxon>
        <taxon>Pterygota</taxon>
        <taxon>Neoptera</taxon>
        <taxon>Endopterygota</taxon>
        <taxon>Lepidoptera</taxon>
        <taxon>Glossata</taxon>
        <taxon>Ditrysia</taxon>
        <taxon>Papilionoidea</taxon>
        <taxon>Nymphalidae</taxon>
        <taxon>Nymphalinae</taxon>
        <taxon>Euphydryas</taxon>
    </lineage>
</organism>
<feature type="domain" description="Vitellogenin" evidence="8">
    <location>
        <begin position="33"/>
        <end position="804"/>
    </location>
</feature>
<keyword evidence="3" id="KW-1015">Disulfide bond</keyword>
<keyword evidence="4" id="KW-0325">Glycoprotein</keyword>
<dbReference type="Pfam" id="PF01347">
    <property type="entry name" value="Vitellogenin_N"/>
    <property type="match status" value="1"/>
</dbReference>
<comment type="caution">
    <text evidence="10">The sequence shown here is derived from an EMBL/GenBank/DDBJ whole genome shotgun (WGS) entry which is preliminary data.</text>
</comment>
<dbReference type="InterPro" id="IPR001747">
    <property type="entry name" value="Vitellogenin_N"/>
</dbReference>
<gene>
    <name evidence="10" type="ORF">EEDITHA_LOCUS14274</name>
</gene>
<dbReference type="EMBL" id="CAKOGL010000021">
    <property type="protein sequence ID" value="CAH2099266.1"/>
    <property type="molecule type" value="Genomic_DNA"/>
</dbReference>
<dbReference type="InterPro" id="IPR001846">
    <property type="entry name" value="VWF_type-D"/>
</dbReference>
<keyword evidence="2" id="KW-0758">Storage protein</keyword>
<dbReference type="PROSITE" id="PS51211">
    <property type="entry name" value="VITELLOGENIN"/>
    <property type="match status" value="1"/>
</dbReference>
<dbReference type="PANTHER" id="PTHR23345:SF15">
    <property type="entry name" value="VITELLOGENIN 1-RELATED"/>
    <property type="match status" value="1"/>
</dbReference>
<protein>
    <recommendedName>
        <fullName evidence="12">Vitellogenin</fullName>
    </recommendedName>
</protein>
<evidence type="ECO:0000256" key="1">
    <source>
        <dbReference type="ARBA" id="ARBA00022729"/>
    </source>
</evidence>
<evidence type="ECO:0000256" key="3">
    <source>
        <dbReference type="ARBA" id="ARBA00023157"/>
    </source>
</evidence>
<accession>A0AAU9UJR7</accession>
<feature type="domain" description="VWFD" evidence="9">
    <location>
        <begin position="1448"/>
        <end position="1636"/>
    </location>
</feature>
<dbReference type="PANTHER" id="PTHR23345">
    <property type="entry name" value="VITELLOGENIN-RELATED"/>
    <property type="match status" value="1"/>
</dbReference>
<evidence type="ECO:0008006" key="12">
    <source>
        <dbReference type="Google" id="ProtNLM"/>
    </source>
</evidence>
<evidence type="ECO:0000313" key="10">
    <source>
        <dbReference type="EMBL" id="CAH2099266.1"/>
    </source>
</evidence>
<keyword evidence="11" id="KW-1185">Reference proteome</keyword>
<dbReference type="InterPro" id="IPR050733">
    <property type="entry name" value="Vitellogenin/Apolipophorin"/>
</dbReference>
<evidence type="ECO:0000259" key="9">
    <source>
        <dbReference type="PROSITE" id="PS51233"/>
    </source>
</evidence>
<dbReference type="SMART" id="SM00216">
    <property type="entry name" value="VWD"/>
    <property type="match status" value="1"/>
</dbReference>
<evidence type="ECO:0000256" key="2">
    <source>
        <dbReference type="ARBA" id="ARBA00022761"/>
    </source>
</evidence>
<dbReference type="SUPFAM" id="SSF48431">
    <property type="entry name" value="Lipovitellin-phosvitin complex, superhelical domain"/>
    <property type="match status" value="1"/>
</dbReference>
<dbReference type="Proteomes" id="UP001153954">
    <property type="component" value="Unassembled WGS sequence"/>
</dbReference>
<dbReference type="InterPro" id="IPR015816">
    <property type="entry name" value="Vitellinogen_b-sht_N"/>
</dbReference>
<dbReference type="SUPFAM" id="SSF56968">
    <property type="entry name" value="Lipovitellin-phosvitin complex, beta-sheet shell regions"/>
    <property type="match status" value="2"/>
</dbReference>
<dbReference type="SMART" id="SM01169">
    <property type="entry name" value="DUF1943"/>
    <property type="match status" value="1"/>
</dbReference>
<feature type="chain" id="PRO_5043437642" description="Vitellogenin" evidence="7">
    <location>
        <begin position="16"/>
        <end position="1781"/>
    </location>
</feature>
<proteinExistence type="predicted"/>
<feature type="region of interest" description="Disordered" evidence="6">
    <location>
        <begin position="378"/>
        <end position="398"/>
    </location>
</feature>
<dbReference type="SMART" id="SM00638">
    <property type="entry name" value="LPD_N"/>
    <property type="match status" value="1"/>
</dbReference>
<sequence>MKILVLTTIIVAVSSGRLSKVSKVTDEISQWPWETGKLYRYDVETHTLAHHVEGASAGNSFKAQFVIRVKAPGQLQAKLEKPQIAQIHQELKHHEPMPEEIKYVPVQNLDKPFEINHDGGRVLSINLPTSVSVSQENLLKGLISALQVDLSTYRNVHSSHDTYDKETQQGLFRKMEADVTGDCETLYSASPAPPEWRRELPKFTEVEDPMEITKTKTYSHCHHRVDYHFGVPAGAKWFGTVHKSDEEQFIQGGTFSRILVGKNGPIYKAETTTTVNVHPHMFGKQKAEVHSKVNLRLVSYQQDSEVEWPQPESNRAVSTLLYSLNSKQRNINEDSSSTSSSHEWTEKLNNVNTYSRNRRSVKPTNVVTINKVINKNRNVASDSSSSSESDSAYVNDEIPKSNEPAYAALYMTPQPYGDNKQNPMNAQKLVQEIAQQLQNPNNMPKADTLSKFNILVRVIASMSYGQLSQTSRSIEIAKSSNEIVKLNMWTVYRDAVTQAGTTPAFQQIKTWIENKHIEGEEAAQVVASLVRSIRYPTKETMTQFFELAMNPEVRKQAYLNSTALIAACKFINMGQVNNETSHRYYPSHMYGRLSRKHDSFVVDEILPRLSEELKLTIDQGDSHKSQVYIKAIGNLGHRAIIDVFAPYLEGQNKVSTYLRTRIVENLRVLAQQRDSNVRAVLYSILKNTAEPYEVRVAAIHNIFMAHPSSAMMQAMAQMTNEDPSKQVRSVLKSTITSASELKQPRFYELSRKAAAVKEMLTKEEFGRQDSEKLFMEYPNRDDEYDMIGVMSQIGSKDNFLPNTYGYSWKNRVRGWNEEITYSAATSNRQKLVEYFLNEVFKRPNEEESAAEPNHKYSAQKISDMLNIKNQNGESLEASFYLDFMNQQRFFAFNEQDIKDLGVQFGEWLSNLSAGTNKHYTKLASINQVSVMFPLATGVPFIFKYKEPTLVHIQANNNGQFNITNNNEYKAEMTLDSDVMFTYAVNYEGSVGFLDTISNQYPSVGLVEKFQLHLPIKIRLEVKSGEMKLRLAPREPEQDSTIVHYSVWPYSASQKKDTLVTISQDPNTKVITRPNKVFSVDYKFGQQIGSLFQLQGYSYSNDYRNFGSFFNSKSYLSNLYYARKQRDMAPTHWNLRYLGKQSKSKAVSISAVYDTLYNQNNGGKVSPVAQQITDVSPNSPSRREELVKRVTSGIKSAKAQVVDLSAQFESSDKMEYVLTFAVGRSEVDPKMQFEFFVGRNSEQNGPYQANGVGIITKPSTISPMNFQEALNNNLKLNFEIDVRNSNKENVHIKGTAERTKKYADELQNHPLGKECKQEMAKGNNYQRNCHRAIIMAHAPDNFIVSVAYKDIAPMTKNFFYQLYRIIEGLTVWQSEINPQNVNSDGKIDLNIDASYLRNTMNLALQTRLGEMRLRNIPISEAAAPSVAIYWPIMSYERMLNHYSQHQFQPYCSVDSSKVRTFSDRSYDYTLSRSWHVVLHDNRPERNENLAVLARRCNDNEQEMYISFRSHTGKDLELQVQPAPQGQKNYLVRVKTNAKKVSEGDKTTYWDDVEEMPMLEYHTENNGVLMIKILENQLRIMYDGSRLVFITNWNRNNNRGICGYMSGESRDDYLSPFGLIDKSELYAASYILIDAESDPKEKELNVQAKKVAYQPKRTPTVILRSDEDWKNNMRLTSDEEWGSQIIYRSRSYLKSKQPCEVKRQVQYYENHGEICITTEPLPACQSQCTGSDFSVHVAQVVCRPKLDVQFISYRDQIRQGQNPRVSGVPEIAQYRVPGSCNAK</sequence>
<dbReference type="Gene3D" id="2.30.230.10">
    <property type="entry name" value="Lipovitellin, beta-sheet shell regions, chain A"/>
    <property type="match status" value="1"/>
</dbReference>
<dbReference type="GO" id="GO:0005319">
    <property type="term" value="F:lipid transporter activity"/>
    <property type="evidence" value="ECO:0007669"/>
    <property type="project" value="InterPro"/>
</dbReference>
<evidence type="ECO:0000256" key="6">
    <source>
        <dbReference type="SAM" id="MobiDB-lite"/>
    </source>
</evidence>
<evidence type="ECO:0000256" key="4">
    <source>
        <dbReference type="ARBA" id="ARBA00023180"/>
    </source>
</evidence>
<dbReference type="Gene3D" id="1.25.10.20">
    <property type="entry name" value="Vitellinogen, superhelical"/>
    <property type="match status" value="1"/>
</dbReference>
<reference evidence="10" key="1">
    <citation type="submission" date="2022-03" db="EMBL/GenBank/DDBJ databases">
        <authorList>
            <person name="Tunstrom K."/>
        </authorList>
    </citation>
    <scope>NUCLEOTIDE SEQUENCE</scope>
</reference>
<evidence type="ECO:0000259" key="8">
    <source>
        <dbReference type="PROSITE" id="PS51211"/>
    </source>
</evidence>
<feature type="signal peptide" evidence="7">
    <location>
        <begin position="1"/>
        <end position="15"/>
    </location>
</feature>
<dbReference type="InterPro" id="IPR015255">
    <property type="entry name" value="Vitellinogen_open_b-sht"/>
</dbReference>
<dbReference type="Pfam" id="PF00094">
    <property type="entry name" value="VWD"/>
    <property type="match status" value="1"/>
</dbReference>
<evidence type="ECO:0000313" key="11">
    <source>
        <dbReference type="Proteomes" id="UP001153954"/>
    </source>
</evidence>
<dbReference type="InterPro" id="IPR011030">
    <property type="entry name" value="Lipovitellin_superhlx_dom"/>
</dbReference>
<comment type="caution">
    <text evidence="5">Lacks conserved residue(s) required for the propagation of feature annotation.</text>
</comment>
<dbReference type="FunFam" id="1.25.10.20:FF:000003">
    <property type="entry name" value="Vitellogenin C"/>
    <property type="match status" value="1"/>
</dbReference>
<dbReference type="GO" id="GO:0045735">
    <property type="term" value="F:nutrient reservoir activity"/>
    <property type="evidence" value="ECO:0007669"/>
    <property type="project" value="UniProtKB-KW"/>
</dbReference>
<dbReference type="Pfam" id="PF09172">
    <property type="entry name" value="Vit_open_b-sht"/>
    <property type="match status" value="1"/>
</dbReference>
<name>A0AAU9UJR7_EUPED</name>
<keyword evidence="1 7" id="KW-0732">Signal</keyword>